<dbReference type="AlphaFoldDB" id="A0AAJ4I8W5"/>
<organism evidence="2 3">
    <name type="scientific">Vibrio navarrensis</name>
    <dbReference type="NCBI Taxonomy" id="29495"/>
    <lineage>
        <taxon>Bacteria</taxon>
        <taxon>Pseudomonadati</taxon>
        <taxon>Pseudomonadota</taxon>
        <taxon>Gammaproteobacteria</taxon>
        <taxon>Vibrionales</taxon>
        <taxon>Vibrionaceae</taxon>
        <taxon>Vibrio</taxon>
    </lineage>
</organism>
<gene>
    <name evidence="2" type="ORF">I3X05_10380</name>
</gene>
<keyword evidence="1" id="KW-1133">Transmembrane helix</keyword>
<keyword evidence="1" id="KW-0812">Transmembrane</keyword>
<name>A0AAJ4I8W5_9VIBR</name>
<proteinExistence type="predicted"/>
<dbReference type="RefSeq" id="WP_193157905.1">
    <property type="nucleotide sequence ID" value="NZ_CP065217.1"/>
</dbReference>
<dbReference type="EMBL" id="CP065217">
    <property type="protein sequence ID" value="QPL52426.1"/>
    <property type="molecule type" value="Genomic_DNA"/>
</dbReference>
<feature type="transmembrane region" description="Helical" evidence="1">
    <location>
        <begin position="7"/>
        <end position="24"/>
    </location>
</feature>
<dbReference type="Proteomes" id="UP000594435">
    <property type="component" value="Chromosome 1"/>
</dbReference>
<evidence type="ECO:0000256" key="1">
    <source>
        <dbReference type="SAM" id="Phobius"/>
    </source>
</evidence>
<protein>
    <submittedName>
        <fullName evidence="2">Uncharacterized protein</fullName>
    </submittedName>
</protein>
<sequence>MKSIQSISMMFVAVCIAIAAGYFISLTSFEPEEKALFAYACACVVTYVFYCISGEAKREEIERWDECETQDYENFSHSNDRILSLLKDDQGDLQ</sequence>
<reference evidence="2 3" key="1">
    <citation type="submission" date="2020-11" db="EMBL/GenBank/DDBJ databases">
        <title>Complete and Circularized Genome Assembly of a human isolate of Vibrio navarrensis biotype pommerensis with MiSeq and MinION Sequence Data.</title>
        <authorList>
            <person name="Schwartz K."/>
            <person name="Borowiak M."/>
            <person name="Deneke C."/>
            <person name="Balau V."/>
            <person name="Metelmann C."/>
            <person name="Strauch E."/>
        </authorList>
    </citation>
    <scope>NUCLEOTIDE SEQUENCE [LARGE SCALE GENOMIC DNA]</scope>
    <source>
        <strain evidence="2 3">20-VB00237</strain>
    </source>
</reference>
<evidence type="ECO:0000313" key="3">
    <source>
        <dbReference type="Proteomes" id="UP000594435"/>
    </source>
</evidence>
<evidence type="ECO:0000313" key="2">
    <source>
        <dbReference type="EMBL" id="QPL52426.1"/>
    </source>
</evidence>
<keyword evidence="1" id="KW-0472">Membrane</keyword>
<feature type="transmembrane region" description="Helical" evidence="1">
    <location>
        <begin position="36"/>
        <end position="53"/>
    </location>
</feature>
<accession>A0AAJ4I8W5</accession>